<accession>A0A438D4U5</accession>
<evidence type="ECO:0000313" key="3">
    <source>
        <dbReference type="Proteomes" id="UP000288805"/>
    </source>
</evidence>
<feature type="region of interest" description="Disordered" evidence="1">
    <location>
        <begin position="957"/>
        <end position="998"/>
    </location>
</feature>
<protein>
    <submittedName>
        <fullName evidence="2">Uncharacterized protein</fullName>
    </submittedName>
</protein>
<gene>
    <name evidence="2" type="ORF">CK203_090855</name>
</gene>
<feature type="compositionally biased region" description="Polar residues" evidence="1">
    <location>
        <begin position="1098"/>
        <end position="1108"/>
    </location>
</feature>
<feature type="compositionally biased region" description="Basic residues" evidence="1">
    <location>
        <begin position="981"/>
        <end position="993"/>
    </location>
</feature>
<feature type="compositionally biased region" description="Basic and acidic residues" evidence="1">
    <location>
        <begin position="971"/>
        <end position="980"/>
    </location>
</feature>
<dbReference type="PANTHER" id="PTHR33167:SF70">
    <property type="entry name" value="DUF3741 DOMAIN-CONTAINING PROTEIN"/>
    <property type="match status" value="1"/>
</dbReference>
<organism evidence="2 3">
    <name type="scientific">Vitis vinifera</name>
    <name type="common">Grape</name>
    <dbReference type="NCBI Taxonomy" id="29760"/>
    <lineage>
        <taxon>Eukaryota</taxon>
        <taxon>Viridiplantae</taxon>
        <taxon>Streptophyta</taxon>
        <taxon>Embryophyta</taxon>
        <taxon>Tracheophyta</taxon>
        <taxon>Spermatophyta</taxon>
        <taxon>Magnoliopsida</taxon>
        <taxon>eudicotyledons</taxon>
        <taxon>Gunneridae</taxon>
        <taxon>Pentapetalae</taxon>
        <taxon>rosids</taxon>
        <taxon>Vitales</taxon>
        <taxon>Vitaceae</taxon>
        <taxon>Viteae</taxon>
        <taxon>Vitis</taxon>
    </lineage>
</organism>
<evidence type="ECO:0000313" key="2">
    <source>
        <dbReference type="EMBL" id="RVW30464.1"/>
    </source>
</evidence>
<feature type="compositionally biased region" description="Low complexity" evidence="1">
    <location>
        <begin position="1052"/>
        <end position="1062"/>
    </location>
</feature>
<evidence type="ECO:0000256" key="1">
    <source>
        <dbReference type="SAM" id="MobiDB-lite"/>
    </source>
</evidence>
<reference evidence="2 3" key="1">
    <citation type="journal article" date="2018" name="PLoS Genet.">
        <title>Population sequencing reveals clonal diversity and ancestral inbreeding in the grapevine cultivar Chardonnay.</title>
        <authorList>
            <person name="Roach M.J."/>
            <person name="Johnson D.L."/>
            <person name="Bohlmann J."/>
            <person name="van Vuuren H.J."/>
            <person name="Jones S.J."/>
            <person name="Pretorius I.S."/>
            <person name="Schmidt S.A."/>
            <person name="Borneman A.R."/>
        </authorList>
    </citation>
    <scope>NUCLEOTIDE SEQUENCE [LARGE SCALE GENOMIC DNA]</scope>
    <source>
        <strain evidence="3">cv. Chardonnay</strain>
        <tissue evidence="2">Leaf</tissue>
    </source>
</reference>
<sequence>MRSLLSELQKTLFLWLPVEEPRLICDFAVLVSYFSLVFVNDFSGMGTEVQSKMYIPSYYSMRDVNDDASNSSWSLHHENKALMNGQYYDLFLTRQTVEGYLGYEKEQLRQTILRHESIFRHQFIDYPLRELHRLYKRQRDLMNEIKSKELLKHSIPAGASQSSLFSSRITSDDAKKTWHIPDSPLVDSTSGRRSMSCTDSIQSPFSFIKGKIMQANGVHTQNGGKLKDCEVLESHSKKLHRRLIDLELPADDYISNEEEQLEEKVSGLSRVESYSHNRNCKVPCESNVKLYIAGGMSSGCNGEASRSHLYSRESHGLTDLNKPIQVEEASTSASVDILGDITCSKEEVRRQDLSVNSHSDSQCLSKEFSQNLHRGSNESICLNNLHLENERYQKEWLSYKFGAVIDLLLVSTAEEKDLIGFHFYVNWLTRSGRNSCQGGFCADDLPAPSDSSQVEAGKVHEPGTFLPSEQNKTGEGRKRTIFGVEISERNPDVSVLASHGSCLHPTVAQSDVLHSESSSVSSWSKLPSCFSQSPISIHENSCSNRSHVTSNSRLNPSFRAEVSYQNGLSLGSQLEARESQICYQSNASDYPNGFSNNHSASEQLVKLGPMKFFKDMSTDVKPAKEPSISKLDEQRKNENSWGGLPWLKAKPLCSGESSKGKEASYQMNLDFLQTCSQTFSNKPEIGNGPSQTLILDSTSETCDHDDEQKRIKVGDCQSTKKILGIPIFCKPYSFKDLSSPNSPSKSSCVASAVDGDNIQKFGLLNTDLGCDSSKSGELLKVEGMVVEKGLVNQIAESRHHIDLNLCVVEEEPPSTHSSPRTNTKIAADIDLEAPVVLEIENVVSPRRDSFENQLKKPSKLLKDVSGELPDELVRVAVEAIIAISLSPVHDTEDVATFHPSETSMKGSLHWLADVISLCKGDPEKEVGAVSRGACDEDSVLDGLDYFEFMTLNLTETEVEEHHCEPQPQALEDQKDDEKMLRRPRKGQARRGRQRKDFQRDILPSLASLSRYEITEDIHTIEELFKATGSTWQSNLAQRGAAKSGRGRRRLRGSTPSPTVTTVCPPPILLQPNSREVGLEERSLTGWGKRTRRPPRQRYPNSNAPLALK</sequence>
<dbReference type="InterPro" id="IPR008581">
    <property type="entry name" value="DUF863_pln"/>
</dbReference>
<feature type="region of interest" description="Disordered" evidence="1">
    <location>
        <begin position="1034"/>
        <end position="1108"/>
    </location>
</feature>
<dbReference type="Proteomes" id="UP000288805">
    <property type="component" value="Unassembled WGS sequence"/>
</dbReference>
<dbReference type="Pfam" id="PF05904">
    <property type="entry name" value="DUF863"/>
    <property type="match status" value="1"/>
</dbReference>
<dbReference type="AlphaFoldDB" id="A0A438D4U5"/>
<name>A0A438D4U5_VITVI</name>
<feature type="region of interest" description="Disordered" evidence="1">
    <location>
        <begin position="451"/>
        <end position="475"/>
    </location>
</feature>
<proteinExistence type="predicted"/>
<comment type="caution">
    <text evidence="2">The sequence shown here is derived from an EMBL/GenBank/DDBJ whole genome shotgun (WGS) entry which is preliminary data.</text>
</comment>
<dbReference type="PANTHER" id="PTHR33167">
    <property type="entry name" value="TRANSCRIPTION FACTOR, PUTATIVE (DUF863)-RELATED"/>
    <property type="match status" value="1"/>
</dbReference>
<dbReference type="EMBL" id="QGNW01001797">
    <property type="protein sequence ID" value="RVW30464.1"/>
    <property type="molecule type" value="Genomic_DNA"/>
</dbReference>